<dbReference type="EMBL" id="VENP01000012">
    <property type="protein sequence ID" value="TNU76019.1"/>
    <property type="molecule type" value="Genomic_DNA"/>
</dbReference>
<feature type="transmembrane region" description="Helical" evidence="2">
    <location>
        <begin position="129"/>
        <end position="148"/>
    </location>
</feature>
<sequence>MDAARHEPPPRPRRARLRAGARRDVPRRRARAGHGLHDRARPVLQGRRPRRAAGVPRHRRAHRGRRPRDGGRLGEPLGGAAAHGGRRRGLARASPPTRVSLGEAPGAASRAVTTPDGEPAVATSARRRAWVAGAGAGAVVTGVLWLFSARQWALYRVPSWDLGIFTQVLRAYSELRSPVVTIKGEDFMILGDHFHPLLVVLAPFYALHPSGFTLLAAQAVLFGLTAGIVTWAAVKHVGWWGVAIGLACGLSHFVVEAHAAQFHEVALAMPLLAMAMAMLVDRRGVAACAWALPLVLVKEDLGLTVAAVGVVVAIRAASSRERRAGLATAAFGVLAFVVITQWVLPALNPDGVWDYADDSILSLALSDPGAALTRLGTGFGVKAGTVLLALLVTGVVCVRSPLALVALPTLAWRVSSDVAYHWGMHFHYGAVLAPILYLALVDALGLLTRDGSRGVRRRWLVPALGAGTLALTLLLQPRFALWTLTQSDTWAPNARAATLREAENQVADGEAVDMDITLMAYLAPRAEVYWIGNTNPVPDVVVIDRSSGVLHPPPDDVAAYAGQLFPGTTWETVWDTFPVGVARPVG</sequence>
<keyword evidence="4" id="KW-1185">Reference proteome</keyword>
<name>A0A5C5BCK5_9MICO</name>
<feature type="region of interest" description="Disordered" evidence="1">
    <location>
        <begin position="1"/>
        <end position="120"/>
    </location>
</feature>
<dbReference type="OrthoDB" id="5240834at2"/>
<feature type="transmembrane region" description="Helical" evidence="2">
    <location>
        <begin position="239"/>
        <end position="255"/>
    </location>
</feature>
<feature type="transmembrane region" description="Helical" evidence="2">
    <location>
        <begin position="262"/>
        <end position="280"/>
    </location>
</feature>
<keyword evidence="2" id="KW-0812">Transmembrane</keyword>
<feature type="compositionally biased region" description="Basic residues" evidence="1">
    <location>
        <begin position="11"/>
        <end position="34"/>
    </location>
</feature>
<keyword evidence="2" id="KW-0472">Membrane</keyword>
<gene>
    <name evidence="3" type="ORF">FH969_05010</name>
</gene>
<feature type="transmembrane region" description="Helical" evidence="2">
    <location>
        <begin position="459"/>
        <end position="475"/>
    </location>
</feature>
<evidence type="ECO:0000256" key="1">
    <source>
        <dbReference type="SAM" id="MobiDB-lite"/>
    </source>
</evidence>
<dbReference type="Proteomes" id="UP000313849">
    <property type="component" value="Unassembled WGS sequence"/>
</dbReference>
<feature type="compositionally biased region" description="Basic residues" evidence="1">
    <location>
        <begin position="47"/>
        <end position="66"/>
    </location>
</feature>
<feature type="transmembrane region" description="Helical" evidence="2">
    <location>
        <begin position="428"/>
        <end position="447"/>
    </location>
</feature>
<dbReference type="InterPro" id="IPR018650">
    <property type="entry name" value="STSV1_Orf64"/>
</dbReference>
<feature type="compositionally biased region" description="Basic and acidic residues" evidence="1">
    <location>
        <begin position="1"/>
        <end position="10"/>
    </location>
</feature>
<dbReference type="AlphaFoldDB" id="A0A5C5BCK5"/>
<feature type="transmembrane region" description="Helical" evidence="2">
    <location>
        <begin position="300"/>
        <end position="317"/>
    </location>
</feature>
<proteinExistence type="predicted"/>
<comment type="caution">
    <text evidence="3">The sequence shown here is derived from an EMBL/GenBank/DDBJ whole genome shotgun (WGS) entry which is preliminary data.</text>
</comment>
<evidence type="ECO:0000313" key="4">
    <source>
        <dbReference type="Proteomes" id="UP000313849"/>
    </source>
</evidence>
<keyword evidence="2" id="KW-1133">Transmembrane helix</keyword>
<organism evidence="3 4">
    <name type="scientific">Miniimonas arenae</name>
    <dbReference type="NCBI Taxonomy" id="676201"/>
    <lineage>
        <taxon>Bacteria</taxon>
        <taxon>Bacillati</taxon>
        <taxon>Actinomycetota</taxon>
        <taxon>Actinomycetes</taxon>
        <taxon>Micrococcales</taxon>
        <taxon>Beutenbergiaceae</taxon>
        <taxon>Miniimonas</taxon>
    </lineage>
</organism>
<evidence type="ECO:0000313" key="3">
    <source>
        <dbReference type="EMBL" id="TNU76019.1"/>
    </source>
</evidence>
<evidence type="ECO:0000256" key="2">
    <source>
        <dbReference type="SAM" id="Phobius"/>
    </source>
</evidence>
<feature type="transmembrane region" description="Helical" evidence="2">
    <location>
        <begin position="324"/>
        <end position="344"/>
    </location>
</feature>
<accession>A0A5C5BCK5</accession>
<reference evidence="3 4" key="1">
    <citation type="submission" date="2019-06" db="EMBL/GenBank/DDBJ databases">
        <title>Draft genome sequence of Miniimonas arenae KCTC 19750T isolated from sea sand.</title>
        <authorList>
            <person name="Park S.-J."/>
        </authorList>
    </citation>
    <scope>NUCLEOTIDE SEQUENCE [LARGE SCALE GENOMIC DNA]</scope>
    <source>
        <strain evidence="3 4">KCTC 19750</strain>
    </source>
</reference>
<dbReference type="Pfam" id="PF09852">
    <property type="entry name" value="DUF2079"/>
    <property type="match status" value="1"/>
</dbReference>
<protein>
    <submittedName>
        <fullName evidence="3">DUF2079 domain-containing protein</fullName>
    </submittedName>
</protein>
<feature type="transmembrane region" description="Helical" evidence="2">
    <location>
        <begin position="214"/>
        <end position="233"/>
    </location>
</feature>
<feature type="transmembrane region" description="Helical" evidence="2">
    <location>
        <begin position="386"/>
        <end position="407"/>
    </location>
</feature>